<dbReference type="GO" id="GO:0005634">
    <property type="term" value="C:nucleus"/>
    <property type="evidence" value="ECO:0007669"/>
    <property type="project" value="TreeGrafter"/>
</dbReference>
<keyword evidence="3" id="KW-0547">Nucleotide-binding</keyword>
<dbReference type="InterPro" id="IPR000719">
    <property type="entry name" value="Prot_kinase_dom"/>
</dbReference>
<dbReference type="OrthoDB" id="626675at2759"/>
<evidence type="ECO:0000256" key="2">
    <source>
        <dbReference type="ARBA" id="ARBA00022553"/>
    </source>
</evidence>
<keyword evidence="2" id="KW-0597">Phosphoprotein</keyword>
<dbReference type="InterPro" id="IPR011009">
    <property type="entry name" value="Kinase-like_dom_sf"/>
</dbReference>
<sequence>MRDLVGAAKALHAAGIMHRDIKPEHVLVTYGGGLKLCDFGVATPVKPYEESRVSTLLYSSPEQLADSGYYGPAADMWAVGCIMVEILIGGPLFDDMSEEEVLARLPDERPTAAEALERPTAGLIAGNYTMV</sequence>
<dbReference type="GO" id="GO:0005524">
    <property type="term" value="F:ATP binding"/>
    <property type="evidence" value="ECO:0007669"/>
    <property type="project" value="UniProtKB-KW"/>
</dbReference>
<accession>A0A6G1EWZ1</accession>
<dbReference type="GO" id="GO:0008353">
    <property type="term" value="F:RNA polymerase II CTD heptapeptide repeat kinase activity"/>
    <property type="evidence" value="ECO:0007669"/>
    <property type="project" value="UniProtKB-EC"/>
</dbReference>
<evidence type="ECO:0000256" key="4">
    <source>
        <dbReference type="ARBA" id="ARBA00022840"/>
    </source>
</evidence>
<dbReference type="PANTHER" id="PTHR24056">
    <property type="entry name" value="CELL DIVISION PROTEIN KINASE"/>
    <property type="match status" value="1"/>
</dbReference>
<feature type="domain" description="Protein kinase" evidence="6">
    <location>
        <begin position="1"/>
        <end position="131"/>
    </location>
</feature>
<name>A0A6G1EWZ1_9ORYZ</name>
<comment type="catalytic activity">
    <reaction evidence="5">
        <text>[DNA-directed RNA polymerase] + ATP = phospho-[DNA-directed RNA polymerase] + ADP + H(+)</text>
        <dbReference type="Rhea" id="RHEA:10216"/>
        <dbReference type="Rhea" id="RHEA-COMP:11321"/>
        <dbReference type="Rhea" id="RHEA-COMP:11322"/>
        <dbReference type="ChEBI" id="CHEBI:15378"/>
        <dbReference type="ChEBI" id="CHEBI:30616"/>
        <dbReference type="ChEBI" id="CHEBI:43176"/>
        <dbReference type="ChEBI" id="CHEBI:68546"/>
        <dbReference type="ChEBI" id="CHEBI:456216"/>
        <dbReference type="EC" id="2.7.11.23"/>
    </reaction>
</comment>
<reference evidence="7 8" key="1">
    <citation type="submission" date="2019-11" db="EMBL/GenBank/DDBJ databases">
        <title>Whole genome sequence of Oryza granulata.</title>
        <authorList>
            <person name="Li W."/>
        </authorList>
    </citation>
    <scope>NUCLEOTIDE SEQUENCE [LARGE SCALE GENOMIC DNA]</scope>
    <source>
        <strain evidence="8">cv. Menghai</strain>
        <tissue evidence="7">Leaf</tissue>
    </source>
</reference>
<evidence type="ECO:0000256" key="5">
    <source>
        <dbReference type="ARBA" id="ARBA00049280"/>
    </source>
</evidence>
<dbReference type="InterPro" id="IPR050108">
    <property type="entry name" value="CDK"/>
</dbReference>
<dbReference type="Proteomes" id="UP000479710">
    <property type="component" value="Unassembled WGS sequence"/>
</dbReference>
<gene>
    <name evidence="7" type="ORF">E2562_016426</name>
</gene>
<evidence type="ECO:0000256" key="1">
    <source>
        <dbReference type="ARBA" id="ARBA00012409"/>
    </source>
</evidence>
<keyword evidence="4" id="KW-0067">ATP-binding</keyword>
<dbReference type="SMART" id="SM00220">
    <property type="entry name" value="S_TKc"/>
    <property type="match status" value="1"/>
</dbReference>
<dbReference type="EMBL" id="SPHZ02000002">
    <property type="protein sequence ID" value="KAF0929188.1"/>
    <property type="molecule type" value="Genomic_DNA"/>
</dbReference>
<dbReference type="PROSITE" id="PS50011">
    <property type="entry name" value="PROTEIN_KINASE_DOM"/>
    <property type="match status" value="1"/>
</dbReference>
<dbReference type="SUPFAM" id="SSF56112">
    <property type="entry name" value="Protein kinase-like (PK-like)"/>
    <property type="match status" value="1"/>
</dbReference>
<dbReference type="EC" id="2.7.11.23" evidence="1"/>
<protein>
    <recommendedName>
        <fullName evidence="1">[RNA-polymerase]-subunit kinase</fullName>
        <ecNumber evidence="1">2.7.11.23</ecNumber>
    </recommendedName>
</protein>
<dbReference type="PANTHER" id="PTHR24056:SF432">
    <property type="entry name" value="OS10G0154500 PROTEIN"/>
    <property type="match status" value="1"/>
</dbReference>
<dbReference type="Pfam" id="PF00069">
    <property type="entry name" value="Pkinase"/>
    <property type="match status" value="1"/>
</dbReference>
<evidence type="ECO:0000313" key="7">
    <source>
        <dbReference type="EMBL" id="KAF0929188.1"/>
    </source>
</evidence>
<proteinExistence type="predicted"/>
<dbReference type="AlphaFoldDB" id="A0A6G1EWZ1"/>
<evidence type="ECO:0000256" key="3">
    <source>
        <dbReference type="ARBA" id="ARBA00022741"/>
    </source>
</evidence>
<dbReference type="Gene3D" id="1.10.510.10">
    <property type="entry name" value="Transferase(Phosphotransferase) domain 1"/>
    <property type="match status" value="1"/>
</dbReference>
<dbReference type="GO" id="GO:0007346">
    <property type="term" value="P:regulation of mitotic cell cycle"/>
    <property type="evidence" value="ECO:0007669"/>
    <property type="project" value="TreeGrafter"/>
</dbReference>
<organism evidence="7 8">
    <name type="scientific">Oryza meyeriana var. granulata</name>
    <dbReference type="NCBI Taxonomy" id="110450"/>
    <lineage>
        <taxon>Eukaryota</taxon>
        <taxon>Viridiplantae</taxon>
        <taxon>Streptophyta</taxon>
        <taxon>Embryophyta</taxon>
        <taxon>Tracheophyta</taxon>
        <taxon>Spermatophyta</taxon>
        <taxon>Magnoliopsida</taxon>
        <taxon>Liliopsida</taxon>
        <taxon>Poales</taxon>
        <taxon>Poaceae</taxon>
        <taxon>BOP clade</taxon>
        <taxon>Oryzoideae</taxon>
        <taxon>Oryzeae</taxon>
        <taxon>Oryzinae</taxon>
        <taxon>Oryza</taxon>
        <taxon>Oryza meyeriana</taxon>
    </lineage>
</organism>
<keyword evidence="8" id="KW-1185">Reference proteome</keyword>
<evidence type="ECO:0000313" key="8">
    <source>
        <dbReference type="Proteomes" id="UP000479710"/>
    </source>
</evidence>
<comment type="caution">
    <text evidence="7">The sequence shown here is derived from an EMBL/GenBank/DDBJ whole genome shotgun (WGS) entry which is preliminary data.</text>
</comment>
<evidence type="ECO:0000259" key="6">
    <source>
        <dbReference type="PROSITE" id="PS50011"/>
    </source>
</evidence>